<comment type="similarity">
    <text evidence="1">Belongs to the ATP-dependent AMP-binding enzyme family.</text>
</comment>
<keyword evidence="3" id="KW-0276">Fatty acid metabolism</keyword>
<dbReference type="PANTHER" id="PTHR43272:SF32">
    <property type="entry name" value="AMP-DEPENDENT SYNTHETASE_LIGASE DOMAIN-CONTAINING PROTEIN"/>
    <property type="match status" value="1"/>
</dbReference>
<dbReference type="GO" id="GO:0004467">
    <property type="term" value="F:long-chain fatty acid-CoA ligase activity"/>
    <property type="evidence" value="ECO:0007669"/>
    <property type="project" value="UniProtKB-EC"/>
</dbReference>
<dbReference type="Pfam" id="PF00501">
    <property type="entry name" value="AMP-binding"/>
    <property type="match status" value="1"/>
</dbReference>
<dbReference type="Gene3D" id="3.30.300.30">
    <property type="match status" value="1"/>
</dbReference>
<evidence type="ECO:0000256" key="2">
    <source>
        <dbReference type="ARBA" id="ARBA00022598"/>
    </source>
</evidence>
<name>A0A4R4XIJ0_9ACTN</name>
<keyword evidence="9" id="KW-1185">Reference proteome</keyword>
<accession>A0A4R4XIJ0</accession>
<keyword evidence="2 8" id="KW-0436">Ligase</keyword>
<evidence type="ECO:0000259" key="7">
    <source>
        <dbReference type="Pfam" id="PF00501"/>
    </source>
</evidence>
<proteinExistence type="inferred from homology"/>
<organism evidence="8 9">
    <name type="scientific">Kribbella turkmenica</name>
    <dbReference type="NCBI Taxonomy" id="2530375"/>
    <lineage>
        <taxon>Bacteria</taxon>
        <taxon>Bacillati</taxon>
        <taxon>Actinomycetota</taxon>
        <taxon>Actinomycetes</taxon>
        <taxon>Propionibacteriales</taxon>
        <taxon>Kribbellaceae</taxon>
        <taxon>Kribbella</taxon>
    </lineage>
</organism>
<dbReference type="InterPro" id="IPR042099">
    <property type="entry name" value="ANL_N_sf"/>
</dbReference>
<sequence length="618" mass="67643">MSTVETSVRTATIASRVRDRARTTPHVIALREKDLGIWQQVSWEQYWDTAELAAHALIALGVEPGDRVAIHSENRREWLYTDVGTVAVRAATVGLYPTNPVAEVGYLLRHSGAKVLIAEDQEQVDKALAIEDLPDLKHIVYVDPRGIRHRYADPRLIAWTDFLAIGTGHRAADSDAVTRRMEESRPDDVVTLIYTSGTTGPPKGVMLTATNVDFAIQELVERGGFTAPPPSPRDSVLSYLPLCHVAERIFSGWFGAGAGVTVHFAESIETVATNLHEVQPTILFGVPRIWEKIAAGVQIRVESADPLKRMVNGYWLRRADWIGGVLAANGGRHTAASRAVYAIGWLFCYRALKDRIGLRKVRYAASGAAPIAPEVLRFFMGLGLPMHEVYGMTENTAVATANRPGRVKVGTVGEPHPGVELRIDESTGEILTRHPGTFAGYWQDPDATAKVIDADGWLHTGDVGEWADGTHVRITDRMKDIIITAGGKNVAPSEIENALKASPYIKEAIVIGDRRRFLTALIGIEPDTVGHWAQTHRLPYSTYGDLSAKPEVIALVQTVVDDVNARFATVEQVRSFRLLPKLLDHEDGELTATQKVKRSAVCTAFAGLVESMYAGGAR</sequence>
<gene>
    <name evidence="8" type="ORF">E1218_01825</name>
</gene>
<dbReference type="InterPro" id="IPR000873">
    <property type="entry name" value="AMP-dep_synth/lig_dom"/>
</dbReference>
<dbReference type="RefSeq" id="WP_132315511.1">
    <property type="nucleotide sequence ID" value="NZ_SMKR01000004.1"/>
</dbReference>
<dbReference type="EMBL" id="SMKR01000004">
    <property type="protein sequence ID" value="TDD30322.1"/>
    <property type="molecule type" value="Genomic_DNA"/>
</dbReference>
<dbReference type="InterPro" id="IPR045851">
    <property type="entry name" value="AMP-bd_C_sf"/>
</dbReference>
<dbReference type="Proteomes" id="UP000295172">
    <property type="component" value="Unassembled WGS sequence"/>
</dbReference>
<dbReference type="InterPro" id="IPR020845">
    <property type="entry name" value="AMP-binding_CS"/>
</dbReference>
<reference evidence="8 9" key="1">
    <citation type="submission" date="2019-02" db="EMBL/GenBank/DDBJ databases">
        <title>Draft genome sequences of novel Actinobacteria.</title>
        <authorList>
            <person name="Sahin N."/>
            <person name="Ay H."/>
            <person name="Saygin H."/>
        </authorList>
    </citation>
    <scope>NUCLEOTIDE SEQUENCE [LARGE SCALE GENOMIC DNA]</scope>
    <source>
        <strain evidence="8 9">16K104</strain>
    </source>
</reference>
<dbReference type="PANTHER" id="PTHR43272">
    <property type="entry name" value="LONG-CHAIN-FATTY-ACID--COA LIGASE"/>
    <property type="match status" value="1"/>
</dbReference>
<dbReference type="SUPFAM" id="SSF56801">
    <property type="entry name" value="Acetyl-CoA synthetase-like"/>
    <property type="match status" value="1"/>
</dbReference>
<dbReference type="OrthoDB" id="9803968at2"/>
<dbReference type="GO" id="GO:0016020">
    <property type="term" value="C:membrane"/>
    <property type="evidence" value="ECO:0007669"/>
    <property type="project" value="TreeGrafter"/>
</dbReference>
<evidence type="ECO:0000256" key="1">
    <source>
        <dbReference type="ARBA" id="ARBA00006432"/>
    </source>
</evidence>
<dbReference type="PROSITE" id="PS00455">
    <property type="entry name" value="AMP_BINDING"/>
    <property type="match status" value="1"/>
</dbReference>
<comment type="catalytic activity">
    <reaction evidence="5">
        <text>a long-chain fatty acid + ATP + CoA = a long-chain fatty acyl-CoA + AMP + diphosphate</text>
        <dbReference type="Rhea" id="RHEA:15421"/>
        <dbReference type="ChEBI" id="CHEBI:30616"/>
        <dbReference type="ChEBI" id="CHEBI:33019"/>
        <dbReference type="ChEBI" id="CHEBI:57287"/>
        <dbReference type="ChEBI" id="CHEBI:57560"/>
        <dbReference type="ChEBI" id="CHEBI:83139"/>
        <dbReference type="ChEBI" id="CHEBI:456215"/>
        <dbReference type="EC" id="6.2.1.3"/>
    </reaction>
    <physiologicalReaction direction="left-to-right" evidence="5">
        <dbReference type="Rhea" id="RHEA:15422"/>
    </physiologicalReaction>
</comment>
<evidence type="ECO:0000256" key="3">
    <source>
        <dbReference type="ARBA" id="ARBA00022832"/>
    </source>
</evidence>
<protein>
    <recommendedName>
        <fullName evidence="6">Acyl-CoA synthetase</fullName>
    </recommendedName>
</protein>
<evidence type="ECO:0000256" key="5">
    <source>
        <dbReference type="ARBA" id="ARBA00024484"/>
    </source>
</evidence>
<evidence type="ECO:0000313" key="8">
    <source>
        <dbReference type="EMBL" id="TDD30322.1"/>
    </source>
</evidence>
<dbReference type="AlphaFoldDB" id="A0A4R4XIJ0"/>
<evidence type="ECO:0000313" key="9">
    <source>
        <dbReference type="Proteomes" id="UP000295172"/>
    </source>
</evidence>
<feature type="domain" description="AMP-dependent synthetase/ligase" evidence="7">
    <location>
        <begin position="18"/>
        <end position="442"/>
    </location>
</feature>
<keyword evidence="4" id="KW-0443">Lipid metabolism</keyword>
<evidence type="ECO:0000256" key="6">
    <source>
        <dbReference type="ARBA" id="ARBA00032875"/>
    </source>
</evidence>
<dbReference type="Gene3D" id="3.40.50.12780">
    <property type="entry name" value="N-terminal domain of ligase-like"/>
    <property type="match status" value="1"/>
</dbReference>
<evidence type="ECO:0000256" key="4">
    <source>
        <dbReference type="ARBA" id="ARBA00023098"/>
    </source>
</evidence>
<comment type="caution">
    <text evidence="8">The sequence shown here is derived from an EMBL/GenBank/DDBJ whole genome shotgun (WGS) entry which is preliminary data.</text>
</comment>
<dbReference type="Pfam" id="PF23562">
    <property type="entry name" value="AMP-binding_C_3"/>
    <property type="match status" value="1"/>
</dbReference>